<dbReference type="Proteomes" id="UP000014071">
    <property type="component" value="Unassembled WGS sequence"/>
</dbReference>
<protein>
    <submittedName>
        <fullName evidence="1">Nitrite reductase NiiA</fullName>
    </submittedName>
</protein>
<keyword evidence="2" id="KW-1185">Reference proteome</keyword>
<evidence type="ECO:0000313" key="1">
    <source>
        <dbReference type="EMBL" id="GAC96567.1"/>
    </source>
</evidence>
<dbReference type="RefSeq" id="XP_012190154.1">
    <property type="nucleotide sequence ID" value="XM_012334764.1"/>
</dbReference>
<dbReference type="GeneID" id="24109433"/>
<accession>R9P5P9</accession>
<gene>
    <name evidence="1" type="ORF">PHSY_004148</name>
</gene>
<dbReference type="EMBL" id="DF238802">
    <property type="protein sequence ID" value="GAC96567.1"/>
    <property type="molecule type" value="Genomic_DNA"/>
</dbReference>
<proteinExistence type="predicted"/>
<name>R9P5P9_PSEHS</name>
<evidence type="ECO:0000313" key="2">
    <source>
        <dbReference type="Proteomes" id="UP000014071"/>
    </source>
</evidence>
<sequence>MFFFLTTISVNSTAGGGFVINAGLSVYVPSWELLCAAWEMRSIVSYPGRLQQDVRSNDIVTNRATLGKIEAISISSDVPKDREWNAKHSCTDWPRRTDLSPVDTTLLVSAKSPDRPS</sequence>
<reference evidence="2" key="1">
    <citation type="journal article" date="2013" name="Genome Announc.">
        <title>Draft genome sequence of the basidiomycetous yeast-like fungus Pseudozyma hubeiensis SY62, which produces an abundant amount of the biosurfactant mannosylerythritol lipids.</title>
        <authorList>
            <person name="Konishi M."/>
            <person name="Hatada Y."/>
            <person name="Horiuchi J."/>
        </authorList>
    </citation>
    <scope>NUCLEOTIDE SEQUENCE [LARGE SCALE GENOMIC DNA]</scope>
    <source>
        <strain evidence="2">SY62</strain>
    </source>
</reference>
<dbReference type="HOGENOM" id="CLU_2085830_0_0_1"/>
<dbReference type="AlphaFoldDB" id="R9P5P9"/>
<organism evidence="1 2">
    <name type="scientific">Pseudozyma hubeiensis (strain SY62)</name>
    <name type="common">Yeast</name>
    <dbReference type="NCBI Taxonomy" id="1305764"/>
    <lineage>
        <taxon>Eukaryota</taxon>
        <taxon>Fungi</taxon>
        <taxon>Dikarya</taxon>
        <taxon>Basidiomycota</taxon>
        <taxon>Ustilaginomycotina</taxon>
        <taxon>Ustilaginomycetes</taxon>
        <taxon>Ustilaginales</taxon>
        <taxon>Ustilaginaceae</taxon>
        <taxon>Pseudozyma</taxon>
    </lineage>
</organism>